<dbReference type="GO" id="GO:0008270">
    <property type="term" value="F:zinc ion binding"/>
    <property type="evidence" value="ECO:0007669"/>
    <property type="project" value="UniProtKB-KW"/>
</dbReference>
<evidence type="ECO:0000259" key="7">
    <source>
        <dbReference type="PROSITE" id="PS50178"/>
    </source>
</evidence>
<keyword evidence="2 4" id="KW-0863">Zinc-finger</keyword>
<dbReference type="InterPro" id="IPR001841">
    <property type="entry name" value="Znf_RING"/>
</dbReference>
<dbReference type="InterPro" id="IPR017455">
    <property type="entry name" value="Znf_FYVE-rel"/>
</dbReference>
<dbReference type="PROSITE" id="PS50178">
    <property type="entry name" value="ZF_FYVE"/>
    <property type="match status" value="1"/>
</dbReference>
<dbReference type="EMBL" id="ML769498">
    <property type="protein sequence ID" value="KAE9397365.1"/>
    <property type="molecule type" value="Genomic_DNA"/>
</dbReference>
<dbReference type="OrthoDB" id="3045089at2759"/>
<dbReference type="InterPro" id="IPR051728">
    <property type="entry name" value="RING-FYVE_E3_ubiquitin-ligase"/>
</dbReference>
<protein>
    <recommendedName>
        <fullName evidence="10">RING-type domain-containing protein</fullName>
    </recommendedName>
</protein>
<evidence type="ECO:0000256" key="2">
    <source>
        <dbReference type="ARBA" id="ARBA00022771"/>
    </source>
</evidence>
<gene>
    <name evidence="8" type="ORF">BT96DRAFT_966242</name>
</gene>
<accession>A0A6A4HKH1</accession>
<evidence type="ECO:0000256" key="4">
    <source>
        <dbReference type="PROSITE-ProRule" id="PRU00175"/>
    </source>
</evidence>
<feature type="compositionally biased region" description="Low complexity" evidence="5">
    <location>
        <begin position="245"/>
        <end position="264"/>
    </location>
</feature>
<feature type="domain" description="RING-type" evidence="6">
    <location>
        <begin position="483"/>
        <end position="522"/>
    </location>
</feature>
<dbReference type="SUPFAM" id="SSF57903">
    <property type="entry name" value="FYVE/PHD zinc finger"/>
    <property type="match status" value="1"/>
</dbReference>
<evidence type="ECO:0000256" key="3">
    <source>
        <dbReference type="ARBA" id="ARBA00022833"/>
    </source>
</evidence>
<dbReference type="Pfam" id="PF01363">
    <property type="entry name" value="FYVE"/>
    <property type="match status" value="1"/>
</dbReference>
<evidence type="ECO:0000256" key="5">
    <source>
        <dbReference type="SAM" id="MobiDB-lite"/>
    </source>
</evidence>
<feature type="domain" description="FYVE-type" evidence="7">
    <location>
        <begin position="24"/>
        <end position="90"/>
    </location>
</feature>
<evidence type="ECO:0008006" key="10">
    <source>
        <dbReference type="Google" id="ProtNLM"/>
    </source>
</evidence>
<keyword evidence="9" id="KW-1185">Reference proteome</keyword>
<dbReference type="PANTHER" id="PTHR14879:SF5">
    <property type="entry name" value="RING-TYPE DOMAIN-CONTAINING PROTEIN"/>
    <property type="match status" value="1"/>
</dbReference>
<evidence type="ECO:0000313" key="8">
    <source>
        <dbReference type="EMBL" id="KAE9397365.1"/>
    </source>
</evidence>
<name>A0A6A4HKH1_9AGAR</name>
<dbReference type="Pfam" id="PF13920">
    <property type="entry name" value="zf-C3HC4_3"/>
    <property type="match status" value="1"/>
</dbReference>
<dbReference type="PANTHER" id="PTHR14879">
    <property type="entry name" value="CASPASE REGULATOR, RING FINGER DOMAIN-CONTAINING"/>
    <property type="match status" value="1"/>
</dbReference>
<reference evidence="8" key="1">
    <citation type="journal article" date="2019" name="Environ. Microbiol.">
        <title>Fungal ecological strategies reflected in gene transcription - a case study of two litter decomposers.</title>
        <authorList>
            <person name="Barbi F."/>
            <person name="Kohler A."/>
            <person name="Barry K."/>
            <person name="Baskaran P."/>
            <person name="Daum C."/>
            <person name="Fauchery L."/>
            <person name="Ihrmark K."/>
            <person name="Kuo A."/>
            <person name="LaButti K."/>
            <person name="Lipzen A."/>
            <person name="Morin E."/>
            <person name="Grigoriev I.V."/>
            <person name="Henrissat B."/>
            <person name="Lindahl B."/>
            <person name="Martin F."/>
        </authorList>
    </citation>
    <scope>NUCLEOTIDE SEQUENCE</scope>
    <source>
        <strain evidence="8">JB14</strain>
    </source>
</reference>
<feature type="compositionally biased region" description="Low complexity" evidence="5">
    <location>
        <begin position="331"/>
        <end position="343"/>
    </location>
</feature>
<dbReference type="InterPro" id="IPR011011">
    <property type="entry name" value="Znf_FYVE_PHD"/>
</dbReference>
<evidence type="ECO:0000313" key="9">
    <source>
        <dbReference type="Proteomes" id="UP000799118"/>
    </source>
</evidence>
<dbReference type="Proteomes" id="UP000799118">
    <property type="component" value="Unassembled WGS sequence"/>
</dbReference>
<feature type="compositionally biased region" description="Pro residues" evidence="5">
    <location>
        <begin position="265"/>
        <end position="277"/>
    </location>
</feature>
<feature type="compositionally biased region" description="Polar residues" evidence="5">
    <location>
        <begin position="210"/>
        <end position="221"/>
    </location>
</feature>
<keyword evidence="1" id="KW-0479">Metal-binding</keyword>
<dbReference type="InterPro" id="IPR013083">
    <property type="entry name" value="Znf_RING/FYVE/PHD"/>
</dbReference>
<dbReference type="InterPro" id="IPR000306">
    <property type="entry name" value="Znf_FYVE"/>
</dbReference>
<keyword evidence="3" id="KW-0862">Zinc</keyword>
<feature type="compositionally biased region" description="Pro residues" evidence="5">
    <location>
        <begin position="289"/>
        <end position="304"/>
    </location>
</feature>
<dbReference type="Gene3D" id="3.30.40.10">
    <property type="entry name" value="Zinc/RING finger domain, C3HC4 (zinc finger)"/>
    <property type="match status" value="2"/>
</dbReference>
<feature type="compositionally biased region" description="Low complexity" evidence="5">
    <location>
        <begin position="159"/>
        <end position="175"/>
    </location>
</feature>
<feature type="compositionally biased region" description="Basic and acidic residues" evidence="5">
    <location>
        <begin position="405"/>
        <end position="456"/>
    </location>
</feature>
<dbReference type="SMART" id="SM00184">
    <property type="entry name" value="RING"/>
    <property type="match status" value="1"/>
</dbReference>
<sequence>MDSSFGRGHGLPLLSGIPPPVDSGAAENACRKCAKEFNILFTRSRRCNHCGYTYCHTCTDYQALMPRTSGSESTGYDPMNVCGYCIEFLQITASGKGLLRAMPLAKLKKYAAAYSIRIDHAVEKDDVIDALLVARKANGCLSPENERYYRKYSVPTRSGRARGLFSSSSSSSRNPAPAPAPPPQSSSRPEFARPDLEPNGPTPVRPRFQPYSTTQSGSTASGPPPPRNTSTRPQSAQPPRPTSTPNPQYQYQQYTPHQHQQYHPPHYPPPPPQPPYNSYPAQGHGYGYAPPPVPPRPQQPPTPPQASQYHPYASRSSHNLNTPPVVPTSPRPRAASASPQSTRPSPPPAPPTLDQLLSMTPENISSMSISTLKSVLFTNHVNAGMTILEKSELVKKVVDLVEDERRERERMRLAEEQEEQERIERQRQMMEGFEKEKKAREEREEEERKKQGHEAESSASTGFAAAPQAPPKPPAFTERAGLCVVCQDEEANIAIVDCGHLAMCRGCCDAIMDSTRECPLCRTRIVTESRLLRIFKA</sequence>
<dbReference type="SMART" id="SM00064">
    <property type="entry name" value="FYVE"/>
    <property type="match status" value="1"/>
</dbReference>
<evidence type="ECO:0000259" key="6">
    <source>
        <dbReference type="PROSITE" id="PS50089"/>
    </source>
</evidence>
<proteinExistence type="predicted"/>
<organism evidence="8 9">
    <name type="scientific">Gymnopus androsaceus JB14</name>
    <dbReference type="NCBI Taxonomy" id="1447944"/>
    <lineage>
        <taxon>Eukaryota</taxon>
        <taxon>Fungi</taxon>
        <taxon>Dikarya</taxon>
        <taxon>Basidiomycota</taxon>
        <taxon>Agaricomycotina</taxon>
        <taxon>Agaricomycetes</taxon>
        <taxon>Agaricomycetidae</taxon>
        <taxon>Agaricales</taxon>
        <taxon>Marasmiineae</taxon>
        <taxon>Omphalotaceae</taxon>
        <taxon>Gymnopus</taxon>
    </lineage>
</organism>
<dbReference type="SUPFAM" id="SSF57850">
    <property type="entry name" value="RING/U-box"/>
    <property type="match status" value="1"/>
</dbReference>
<feature type="region of interest" description="Disordered" evidence="5">
    <location>
        <begin position="405"/>
        <end position="472"/>
    </location>
</feature>
<evidence type="ECO:0000256" key="1">
    <source>
        <dbReference type="ARBA" id="ARBA00022723"/>
    </source>
</evidence>
<dbReference type="AlphaFoldDB" id="A0A6A4HKH1"/>
<feature type="region of interest" description="Disordered" evidence="5">
    <location>
        <begin position="159"/>
        <end position="358"/>
    </location>
</feature>
<dbReference type="PROSITE" id="PS50089">
    <property type="entry name" value="ZF_RING_2"/>
    <property type="match status" value="1"/>
</dbReference>